<sequence>MSTQQGCKFCLRYGLPVLPARPAVMSEDDVLPPLPASVSPPLAAQGHTAWTARLLREGFLYIWAESGSRWINYYSTREGYYYPLPENGEVPADVASGKVKPCITRPEELANASLIALPVKPAGMKNGLFWFTWSEVEWTKAVRKKHEDAAYRSQYMQPFDMDAWIAGGQAEQTVAIAALSETVAEYSVRAARGKVKEWTQSPWKSAIPQEGIYLQQAADTLYTGKGAIILLQDPVAVAQDISWLANYRLNKNFYENPLYERELALTAAVQGLKESICAQYERNIVFINQVEETNAKVGTIDVHGVLKPGSSVMSEILNKRNVQLLSQRVENKWDDEYGQYYDKAKEEAFTKQFNAALKSYDSAVIVPMMKMYMACMDSHILNNYFLHNFDTADPASGIFYAQSVTDCIDGCQDKLLVSRYFQLKIAGSCSDNSNIIARAAVFNNDLFAEKIYSTGRVSADINLLPWDKAADAFKDIFDQQKGAAQLVLEKYQNALSGAVYSLIEKAVNSRLVDALVSFAVVANKRVSVITLTAERKHFVSAVVRELAEIFGIGGRAGIDQIRHYVDIEIRHIEAMNIRMSGTQTTNFATLVDLDAADRLKAADAVNAPAMVKTLRSVEEVKANIFPNTFRSKLAQLKGSTPSGISGSVMNAIPLSGSVLSGAFQIFALTHAGLPKEFNVEPTSRFAGNILMAAGSVADSIERVLTDFKGIRWRAQIRVTLGGRFERLMMRTLKFIKWLGGIAGIIGVVFDSYNFLDEFNKKNYDIAAAYFVSALGGGILFFAFMLKITLVPVLIIIAVVLMLGSALYLALNIKNDIQIWLMSCLWRKIPPGDGAIPEIWPTSAIELEELSTALESGEY</sequence>
<dbReference type="Pfam" id="PF20249">
    <property type="entry name" value="VasX_N"/>
    <property type="match status" value="1"/>
</dbReference>
<dbReference type="InterPro" id="IPR046864">
    <property type="entry name" value="VasX_N"/>
</dbReference>
<dbReference type="NCBIfam" id="NF041559">
    <property type="entry name" value="BTH_I2691_fam"/>
    <property type="match status" value="1"/>
</dbReference>
<evidence type="ECO:0000313" key="4">
    <source>
        <dbReference type="Proteomes" id="UP000480164"/>
    </source>
</evidence>
<reference evidence="3 4" key="1">
    <citation type="submission" date="2019-11" db="EMBL/GenBank/DDBJ databases">
        <title>Erwinia sp. nov., isolated from feces of birds in Tibet plateau of China.</title>
        <authorList>
            <person name="Ge Y."/>
        </authorList>
    </citation>
    <scope>NUCLEOTIDE SEQUENCE [LARGE SCALE GENOMIC DNA]</scope>
    <source>
        <strain evidence="3 4">J316</strain>
    </source>
</reference>
<proteinExistence type="predicted"/>
<keyword evidence="1" id="KW-0472">Membrane</keyword>
<accession>A0ABW9RGA6</accession>
<feature type="transmembrane region" description="Helical" evidence="1">
    <location>
        <begin position="791"/>
        <end position="810"/>
    </location>
</feature>
<protein>
    <recommendedName>
        <fullName evidence="2">Toxin VasX N-terminal region domain-containing protein</fullName>
    </recommendedName>
</protein>
<evidence type="ECO:0000259" key="2">
    <source>
        <dbReference type="Pfam" id="PF20249"/>
    </source>
</evidence>
<dbReference type="CDD" id="cd20707">
    <property type="entry name" value="MIX_III"/>
    <property type="match status" value="1"/>
</dbReference>
<keyword evidence="1" id="KW-1133">Transmembrane helix</keyword>
<dbReference type="EMBL" id="WLZX01000011">
    <property type="protein sequence ID" value="MTD29077.1"/>
    <property type="molecule type" value="Genomic_DNA"/>
</dbReference>
<keyword evidence="1" id="KW-0812">Transmembrane</keyword>
<dbReference type="Proteomes" id="UP000480164">
    <property type="component" value="Unassembled WGS sequence"/>
</dbReference>
<keyword evidence="4" id="KW-1185">Reference proteome</keyword>
<gene>
    <name evidence="3" type="ORF">GK011_19265</name>
</gene>
<feature type="domain" description="Toxin VasX N-terminal region" evidence="2">
    <location>
        <begin position="7"/>
        <end position="165"/>
    </location>
</feature>
<dbReference type="InterPro" id="IPR048126">
    <property type="entry name" value="Toxin_VasX"/>
</dbReference>
<dbReference type="RefSeq" id="WP_154754306.1">
    <property type="nucleotide sequence ID" value="NZ_WLZX01000011.1"/>
</dbReference>
<organism evidence="3 4">
    <name type="scientific">Erwinia sorbitola</name>
    <dbReference type="NCBI Taxonomy" id="2681984"/>
    <lineage>
        <taxon>Bacteria</taxon>
        <taxon>Pseudomonadati</taxon>
        <taxon>Pseudomonadota</taxon>
        <taxon>Gammaproteobacteria</taxon>
        <taxon>Enterobacterales</taxon>
        <taxon>Erwiniaceae</taxon>
        <taxon>Erwinia</taxon>
    </lineage>
</organism>
<evidence type="ECO:0000256" key="1">
    <source>
        <dbReference type="SAM" id="Phobius"/>
    </source>
</evidence>
<feature type="transmembrane region" description="Helical" evidence="1">
    <location>
        <begin position="767"/>
        <end position="785"/>
    </location>
</feature>
<evidence type="ECO:0000313" key="3">
    <source>
        <dbReference type="EMBL" id="MTD29077.1"/>
    </source>
</evidence>
<comment type="caution">
    <text evidence="3">The sequence shown here is derived from an EMBL/GenBank/DDBJ whole genome shotgun (WGS) entry which is preliminary data.</text>
</comment>
<feature type="transmembrane region" description="Helical" evidence="1">
    <location>
        <begin position="734"/>
        <end position="755"/>
    </location>
</feature>
<name>A0ABW9RGA6_9GAMM</name>